<keyword evidence="1" id="KW-0812">Transmembrane</keyword>
<gene>
    <name evidence="2" type="ORF">CO116_02940</name>
</gene>
<organism evidence="2 3">
    <name type="scientific">Candidatus Falkowbacteria bacterium CG_4_9_14_3_um_filter_38_19</name>
    <dbReference type="NCBI Taxonomy" id="1974559"/>
    <lineage>
        <taxon>Bacteria</taxon>
        <taxon>Candidatus Falkowiibacteriota</taxon>
    </lineage>
</organism>
<feature type="transmembrane region" description="Helical" evidence="1">
    <location>
        <begin position="7"/>
        <end position="24"/>
    </location>
</feature>
<accession>A0A2M8AEH5</accession>
<name>A0A2M8AEH5_9BACT</name>
<feature type="non-terminal residue" evidence="2">
    <location>
        <position position="61"/>
    </location>
</feature>
<evidence type="ECO:0000313" key="3">
    <source>
        <dbReference type="Proteomes" id="UP000230611"/>
    </source>
</evidence>
<evidence type="ECO:0000313" key="2">
    <source>
        <dbReference type="EMBL" id="PJB15927.1"/>
    </source>
</evidence>
<keyword evidence="1" id="KW-0472">Membrane</keyword>
<comment type="caution">
    <text evidence="2">The sequence shown here is derived from an EMBL/GenBank/DDBJ whole genome shotgun (WGS) entry which is preliminary data.</text>
</comment>
<protein>
    <submittedName>
        <fullName evidence="2">Uncharacterized protein</fullName>
    </submittedName>
</protein>
<sequence>MLQKISRILIVIAWLFFIFILSNIPDEDFGPPLFSWQGLVAHLIIYAVLAYLLLRAILSWA</sequence>
<dbReference type="EMBL" id="PFUO01000133">
    <property type="protein sequence ID" value="PJB15927.1"/>
    <property type="molecule type" value="Genomic_DNA"/>
</dbReference>
<evidence type="ECO:0000256" key="1">
    <source>
        <dbReference type="SAM" id="Phobius"/>
    </source>
</evidence>
<dbReference type="AlphaFoldDB" id="A0A2M8AEH5"/>
<proteinExistence type="predicted"/>
<feature type="transmembrane region" description="Helical" evidence="1">
    <location>
        <begin position="36"/>
        <end position="58"/>
    </location>
</feature>
<reference evidence="3" key="1">
    <citation type="submission" date="2017-09" db="EMBL/GenBank/DDBJ databases">
        <title>Depth-based differentiation of microbial function through sediment-hosted aquifers and enrichment of novel symbionts in the deep terrestrial subsurface.</title>
        <authorList>
            <person name="Probst A.J."/>
            <person name="Ladd B."/>
            <person name="Jarett J.K."/>
            <person name="Geller-Mcgrath D.E."/>
            <person name="Sieber C.M.K."/>
            <person name="Emerson J.B."/>
            <person name="Anantharaman K."/>
            <person name="Thomas B.C."/>
            <person name="Malmstrom R."/>
            <person name="Stieglmeier M."/>
            <person name="Klingl A."/>
            <person name="Woyke T."/>
            <person name="Ryan C.M."/>
            <person name="Banfield J.F."/>
        </authorList>
    </citation>
    <scope>NUCLEOTIDE SEQUENCE [LARGE SCALE GENOMIC DNA]</scope>
</reference>
<dbReference type="Proteomes" id="UP000230611">
    <property type="component" value="Unassembled WGS sequence"/>
</dbReference>
<keyword evidence="1" id="KW-1133">Transmembrane helix</keyword>